<dbReference type="SMART" id="SM00086">
    <property type="entry name" value="PAC"/>
    <property type="match status" value="1"/>
</dbReference>
<keyword evidence="7" id="KW-0067">ATP-binding</keyword>
<dbReference type="InterPro" id="IPR005467">
    <property type="entry name" value="His_kinase_dom"/>
</dbReference>
<gene>
    <name evidence="13" type="ORF">KVP70_05420</name>
    <name evidence="14" type="ORF">L1274_005570</name>
</gene>
<comment type="catalytic activity">
    <reaction evidence="1">
        <text>ATP + protein L-histidine = ADP + protein N-phospho-L-histidine.</text>
        <dbReference type="EC" id="2.7.13.3"/>
    </reaction>
</comment>
<sequence>MTATPANIPPRRAHYSSSLRWLLPIVLVLFFLAILIWLPWQARQMESNERQEQLIADTLWVEQTIRFQLARDEESLRGLGVEISAGRLPPGQTHERLARLLKNGHELLRVIWLRPDGALAASSDPQAAPVELSEASKATMELARKTRHALYTQPEAQTPNLSAAPAAVLMDYHVPLFRGDDYIGDLVATYQTSALLEEMVPWWFAQDNQVSLIDRDDKVLARRAAAGPGHGVYTHKRALDLPGATITLVTDSVKSEPRLLPNLLVGSVIVLSLGLLWSLVALWGHISRRLAAEGALRQQMSFRTAMENSLVTGLRARDLEGRITYVNPAFCQIVGYPAEEIVGMLPPMPYWAPEAMAEYQTRFASVLAGKVTPQFETIFQRPDGERVPVLIFEAPLVDKDGKQTGWMGSILDISDRKRIEELNRQQHEKLQASARLATMGEISSMLAHELNQPLAAISSYTTGALNVLARADSSGAPVDCGMLKPALEQASAQAQRAGQIIRSVHEFVKKSEPQRQEIGIASLLDGIRTLIELQARQAYVAFSASIPADLPPVRADRVMIEQVLLNLTRNAIEAMAHIPPQRRMLNVVAAYDAANAQVSVAVIDQGHGIPEEVAQRLFSPFFSTKAEGMGMGLNICRTAIEFHGGALTHSANPQGGTIFTFTLPAVLAAAEQET</sequence>
<evidence type="ECO:0000256" key="6">
    <source>
        <dbReference type="ARBA" id="ARBA00022777"/>
    </source>
</evidence>
<feature type="domain" description="PAC" evidence="12">
    <location>
        <begin position="373"/>
        <end position="425"/>
    </location>
</feature>
<protein>
    <recommendedName>
        <fullName evidence="2">histidine kinase</fullName>
        <ecNumber evidence="2">2.7.13.3</ecNumber>
    </recommendedName>
</protein>
<comment type="caution">
    <text evidence="13">The sequence shown here is derived from an EMBL/GenBank/DDBJ whole genome shotgun (WGS) entry which is preliminary data.</text>
</comment>
<name>A0AA41H5A8_9BURK</name>
<dbReference type="Pfam" id="PF08448">
    <property type="entry name" value="PAS_4"/>
    <property type="match status" value="1"/>
</dbReference>
<evidence type="ECO:0000256" key="4">
    <source>
        <dbReference type="ARBA" id="ARBA00022679"/>
    </source>
</evidence>
<evidence type="ECO:0000313" key="13">
    <source>
        <dbReference type="EMBL" id="MBV6320369.1"/>
    </source>
</evidence>
<dbReference type="InterPro" id="IPR000014">
    <property type="entry name" value="PAS"/>
</dbReference>
<evidence type="ECO:0000259" key="10">
    <source>
        <dbReference type="PROSITE" id="PS50109"/>
    </source>
</evidence>
<keyword evidence="9" id="KW-0472">Membrane</keyword>
<dbReference type="InterPro" id="IPR001610">
    <property type="entry name" value="PAC"/>
</dbReference>
<dbReference type="InterPro" id="IPR003594">
    <property type="entry name" value="HATPase_dom"/>
</dbReference>
<dbReference type="RefSeq" id="WP_217941047.1">
    <property type="nucleotide sequence ID" value="NZ_JAHTGR010000002.1"/>
</dbReference>
<dbReference type="CDD" id="cd00082">
    <property type="entry name" value="HisKA"/>
    <property type="match status" value="1"/>
</dbReference>
<evidence type="ECO:0000313" key="16">
    <source>
        <dbReference type="Proteomes" id="UP001162889"/>
    </source>
</evidence>
<dbReference type="GO" id="GO:0005524">
    <property type="term" value="F:ATP binding"/>
    <property type="evidence" value="ECO:0007669"/>
    <property type="project" value="UniProtKB-KW"/>
</dbReference>
<accession>A0AA41H5A8</accession>
<keyword evidence="6 14" id="KW-0418">Kinase</keyword>
<keyword evidence="8" id="KW-0902">Two-component regulatory system</keyword>
<evidence type="ECO:0000313" key="15">
    <source>
        <dbReference type="Proteomes" id="UP001155901"/>
    </source>
</evidence>
<dbReference type="InterPro" id="IPR000700">
    <property type="entry name" value="PAS-assoc_C"/>
</dbReference>
<dbReference type="SMART" id="SM00091">
    <property type="entry name" value="PAS"/>
    <property type="match status" value="1"/>
</dbReference>
<keyword evidence="16" id="KW-1185">Reference proteome</keyword>
<evidence type="ECO:0000256" key="3">
    <source>
        <dbReference type="ARBA" id="ARBA00022553"/>
    </source>
</evidence>
<feature type="transmembrane region" description="Helical" evidence="9">
    <location>
        <begin position="21"/>
        <end position="40"/>
    </location>
</feature>
<dbReference type="EMBL" id="JALJZU010000012">
    <property type="protein sequence ID" value="MCP2011818.1"/>
    <property type="molecule type" value="Genomic_DNA"/>
</dbReference>
<evidence type="ECO:0000256" key="5">
    <source>
        <dbReference type="ARBA" id="ARBA00022741"/>
    </source>
</evidence>
<reference evidence="14" key="2">
    <citation type="submission" date="2022-03" db="EMBL/GenBank/DDBJ databases">
        <title>Genome Encyclopedia of Bacteria and Archaea VI: Functional Genomics of Type Strains.</title>
        <authorList>
            <person name="Whitman W."/>
        </authorList>
    </citation>
    <scope>NUCLEOTIDE SEQUENCE</scope>
    <source>
        <strain evidence="14">HSC-15S17</strain>
    </source>
</reference>
<dbReference type="AlphaFoldDB" id="A0AA41H5A8"/>
<evidence type="ECO:0000256" key="8">
    <source>
        <dbReference type="ARBA" id="ARBA00023012"/>
    </source>
</evidence>
<dbReference type="PROSITE" id="PS50112">
    <property type="entry name" value="PAS"/>
    <property type="match status" value="1"/>
</dbReference>
<keyword evidence="4 14" id="KW-0808">Transferase</keyword>
<dbReference type="EC" id="2.7.13.3" evidence="2"/>
<dbReference type="GO" id="GO:0000155">
    <property type="term" value="F:phosphorelay sensor kinase activity"/>
    <property type="evidence" value="ECO:0007669"/>
    <property type="project" value="InterPro"/>
</dbReference>
<dbReference type="CDD" id="cd00130">
    <property type="entry name" value="PAS"/>
    <property type="match status" value="1"/>
</dbReference>
<dbReference type="PROSITE" id="PS50113">
    <property type="entry name" value="PAC"/>
    <property type="match status" value="1"/>
</dbReference>
<evidence type="ECO:0000313" key="14">
    <source>
        <dbReference type="EMBL" id="MCP2011818.1"/>
    </source>
</evidence>
<dbReference type="Proteomes" id="UP001162889">
    <property type="component" value="Unassembled WGS sequence"/>
</dbReference>
<evidence type="ECO:0000256" key="9">
    <source>
        <dbReference type="SAM" id="Phobius"/>
    </source>
</evidence>
<dbReference type="EMBL" id="JAHTGR010000002">
    <property type="protein sequence ID" value="MBV6320369.1"/>
    <property type="molecule type" value="Genomic_DNA"/>
</dbReference>
<keyword evidence="9" id="KW-0812">Transmembrane</keyword>
<reference evidence="13" key="1">
    <citation type="submission" date="2021-07" db="EMBL/GenBank/DDBJ databases">
        <title>Characterization of violacein-producing bacteria and related species.</title>
        <authorList>
            <person name="Wilson H.S."/>
            <person name="De Leon M.E."/>
        </authorList>
    </citation>
    <scope>NUCLEOTIDE SEQUENCE</scope>
    <source>
        <strain evidence="13">HSC-15S17</strain>
    </source>
</reference>
<keyword evidence="5" id="KW-0547">Nucleotide-binding</keyword>
<dbReference type="PANTHER" id="PTHR43065">
    <property type="entry name" value="SENSOR HISTIDINE KINASE"/>
    <property type="match status" value="1"/>
</dbReference>
<evidence type="ECO:0000256" key="2">
    <source>
        <dbReference type="ARBA" id="ARBA00012438"/>
    </source>
</evidence>
<keyword evidence="9" id="KW-1133">Transmembrane helix</keyword>
<evidence type="ECO:0000259" key="11">
    <source>
        <dbReference type="PROSITE" id="PS50112"/>
    </source>
</evidence>
<feature type="domain" description="PAS" evidence="11">
    <location>
        <begin position="298"/>
        <end position="370"/>
    </location>
</feature>
<dbReference type="InterPro" id="IPR013656">
    <property type="entry name" value="PAS_4"/>
</dbReference>
<feature type="domain" description="Histidine kinase" evidence="10">
    <location>
        <begin position="445"/>
        <end position="667"/>
    </location>
</feature>
<dbReference type="SMART" id="SM00387">
    <property type="entry name" value="HATPase_c"/>
    <property type="match status" value="1"/>
</dbReference>
<keyword evidence="3" id="KW-0597">Phosphoprotein</keyword>
<dbReference type="Pfam" id="PF02518">
    <property type="entry name" value="HATPase_c"/>
    <property type="match status" value="1"/>
</dbReference>
<evidence type="ECO:0000256" key="1">
    <source>
        <dbReference type="ARBA" id="ARBA00000085"/>
    </source>
</evidence>
<dbReference type="Proteomes" id="UP001155901">
    <property type="component" value="Unassembled WGS sequence"/>
</dbReference>
<dbReference type="PANTHER" id="PTHR43065:SF10">
    <property type="entry name" value="PEROXIDE STRESS-ACTIVATED HISTIDINE KINASE MAK3"/>
    <property type="match status" value="1"/>
</dbReference>
<proteinExistence type="predicted"/>
<organism evidence="13 15">
    <name type="scientific">Duganella violaceipulchra</name>
    <dbReference type="NCBI Taxonomy" id="2849652"/>
    <lineage>
        <taxon>Bacteria</taxon>
        <taxon>Pseudomonadati</taxon>
        <taxon>Pseudomonadota</taxon>
        <taxon>Betaproteobacteria</taxon>
        <taxon>Burkholderiales</taxon>
        <taxon>Oxalobacteraceae</taxon>
        <taxon>Telluria group</taxon>
        <taxon>Duganella</taxon>
    </lineage>
</organism>
<dbReference type="PROSITE" id="PS50109">
    <property type="entry name" value="HIS_KIN"/>
    <property type="match status" value="1"/>
</dbReference>
<evidence type="ECO:0000259" key="12">
    <source>
        <dbReference type="PROSITE" id="PS50113"/>
    </source>
</evidence>
<dbReference type="InterPro" id="IPR003661">
    <property type="entry name" value="HisK_dim/P_dom"/>
</dbReference>
<dbReference type="SMART" id="SM00388">
    <property type="entry name" value="HisKA"/>
    <property type="match status" value="1"/>
</dbReference>
<evidence type="ECO:0000256" key="7">
    <source>
        <dbReference type="ARBA" id="ARBA00022840"/>
    </source>
</evidence>
<dbReference type="NCBIfam" id="TIGR00229">
    <property type="entry name" value="sensory_box"/>
    <property type="match status" value="1"/>
</dbReference>